<evidence type="ECO:0000256" key="1">
    <source>
        <dbReference type="ARBA" id="ARBA00001946"/>
    </source>
</evidence>
<sequence>MFALIGPTASGKSDLAIKLAKKLNYEILSLDSLSIYKEIDIASAKPSIEELKMVKHYGINEIYPNEKFDVMKFIEIYKKIPHKNIIIVGGTSFYLKTMISGISKMPLISEEIKKEAKKLSFQDLQKTDPVYAAKISPNDTYRIQKGLEIYLATKMSPTEYFKQNPPVPVIENLPIFEIEIDRQTLRERIKLRTKKMLEKGLIDEVAYLEHKYRDRRLPALKAIGVKEVLDYFNGIYSKEELYEKIVTNTARLAKRQQIFNKTQFPNKISAPLKKLENIILNRKCKI</sequence>
<comment type="function">
    <text evidence="2 11 13">Catalyzes the transfer of a dimethylallyl group onto the adenine at position 37 in tRNAs that read codons beginning with uridine, leading to the formation of N6-(dimethylallyl)adenosine (i(6)A).</text>
</comment>
<feature type="region of interest" description="Interaction with substrate tRNA" evidence="11">
    <location>
        <begin position="31"/>
        <end position="34"/>
    </location>
</feature>
<evidence type="ECO:0000256" key="7">
    <source>
        <dbReference type="ARBA" id="ARBA00022741"/>
    </source>
</evidence>
<proteinExistence type="inferred from homology"/>
<evidence type="ECO:0000256" key="2">
    <source>
        <dbReference type="ARBA" id="ARBA00003213"/>
    </source>
</evidence>
<evidence type="ECO:0000256" key="14">
    <source>
        <dbReference type="RuleBase" id="RU003785"/>
    </source>
</evidence>
<evidence type="ECO:0000256" key="11">
    <source>
        <dbReference type="HAMAP-Rule" id="MF_00185"/>
    </source>
</evidence>
<keyword evidence="8 11" id="KW-0067">ATP-binding</keyword>
<gene>
    <name evidence="11" type="primary">miaA</name>
    <name evidence="15" type="ORF">LNAT_P1005</name>
</gene>
<organism evidence="15 16">
    <name type="scientific">Lebetimonas natsushimae</name>
    <dbReference type="NCBI Taxonomy" id="1936991"/>
    <lineage>
        <taxon>Bacteria</taxon>
        <taxon>Pseudomonadati</taxon>
        <taxon>Campylobacterota</taxon>
        <taxon>Epsilonproteobacteria</taxon>
        <taxon>Nautiliales</taxon>
        <taxon>Nautiliaceae</taxon>
        <taxon>Lebetimonas</taxon>
    </lineage>
</organism>
<comment type="subunit">
    <text evidence="4 11">Monomer.</text>
</comment>
<dbReference type="AlphaFoldDB" id="A0A292YDG9"/>
<comment type="catalytic activity">
    <reaction evidence="10 11 12">
        <text>adenosine(37) in tRNA + dimethylallyl diphosphate = N(6)-dimethylallyladenosine(37) in tRNA + diphosphate</text>
        <dbReference type="Rhea" id="RHEA:26482"/>
        <dbReference type="Rhea" id="RHEA-COMP:10162"/>
        <dbReference type="Rhea" id="RHEA-COMP:10375"/>
        <dbReference type="ChEBI" id="CHEBI:33019"/>
        <dbReference type="ChEBI" id="CHEBI:57623"/>
        <dbReference type="ChEBI" id="CHEBI:74411"/>
        <dbReference type="ChEBI" id="CHEBI:74415"/>
        <dbReference type="EC" id="2.5.1.75"/>
    </reaction>
</comment>
<dbReference type="InterPro" id="IPR027417">
    <property type="entry name" value="P-loop_NTPase"/>
</dbReference>
<dbReference type="HAMAP" id="MF_00185">
    <property type="entry name" value="IPP_trans"/>
    <property type="match status" value="1"/>
</dbReference>
<evidence type="ECO:0000313" key="16">
    <source>
        <dbReference type="Proteomes" id="UP000217944"/>
    </source>
</evidence>
<evidence type="ECO:0000313" key="15">
    <source>
        <dbReference type="EMBL" id="GAX87708.1"/>
    </source>
</evidence>
<dbReference type="EMBL" id="BDME01000002">
    <property type="protein sequence ID" value="GAX87708.1"/>
    <property type="molecule type" value="Genomic_DNA"/>
</dbReference>
<evidence type="ECO:0000256" key="13">
    <source>
        <dbReference type="RuleBase" id="RU003784"/>
    </source>
</evidence>
<reference evidence="15 16" key="1">
    <citation type="journal article" date="2017" name="Syst. Appl. Microbiol.">
        <title>Lebetimonas natsushimae sp. nov., a novel strictly anaerobic, moderately thermophilic chemoautotroph isolated from a deep-sea hydrothermal vent polychaete nest in the Mid-Okinawa Trough.</title>
        <authorList>
            <person name="Nagata R."/>
            <person name="Takaki Y."/>
            <person name="Tame A."/>
            <person name="Nunoura T."/>
            <person name="Muto H."/>
            <person name="Mino S."/>
            <person name="Sawayama S."/>
            <person name="Takai K."/>
            <person name="Nakagawa S."/>
        </authorList>
    </citation>
    <scope>NUCLEOTIDE SEQUENCE [LARGE SCALE GENOMIC DNA]</scope>
    <source>
        <strain evidence="15 16">HS1857</strain>
    </source>
</reference>
<dbReference type="Gene3D" id="1.10.20.140">
    <property type="match status" value="1"/>
</dbReference>
<dbReference type="GO" id="GO:0006400">
    <property type="term" value="P:tRNA modification"/>
    <property type="evidence" value="ECO:0007669"/>
    <property type="project" value="TreeGrafter"/>
</dbReference>
<keyword evidence="16" id="KW-1185">Reference proteome</keyword>
<dbReference type="SUPFAM" id="SSF52540">
    <property type="entry name" value="P-loop containing nucleoside triphosphate hydrolases"/>
    <property type="match status" value="2"/>
</dbReference>
<keyword evidence="5 11" id="KW-0808">Transferase</keyword>
<feature type="site" description="Interaction with substrate tRNA" evidence="11">
    <location>
        <position position="91"/>
    </location>
</feature>
<keyword evidence="7 11" id="KW-0547">Nucleotide-binding</keyword>
<accession>A0A292YDG9</accession>
<dbReference type="InterPro" id="IPR018022">
    <property type="entry name" value="IPT"/>
</dbReference>
<dbReference type="Pfam" id="PF01715">
    <property type="entry name" value="IPPT"/>
    <property type="match status" value="1"/>
</dbReference>
<dbReference type="EC" id="2.5.1.75" evidence="11"/>
<comment type="caution">
    <text evidence="11">Lacks conserved residue(s) required for the propagation of feature annotation.</text>
</comment>
<evidence type="ECO:0000256" key="5">
    <source>
        <dbReference type="ARBA" id="ARBA00022679"/>
    </source>
</evidence>
<evidence type="ECO:0000256" key="9">
    <source>
        <dbReference type="ARBA" id="ARBA00022842"/>
    </source>
</evidence>
<dbReference type="Proteomes" id="UP000217944">
    <property type="component" value="Unassembled WGS sequence"/>
</dbReference>
<protein>
    <recommendedName>
        <fullName evidence="11">tRNA dimethylallyltransferase</fullName>
        <ecNumber evidence="11">2.5.1.75</ecNumber>
    </recommendedName>
    <alternativeName>
        <fullName evidence="11">Dimethylallyl diphosphate:tRNA dimethylallyltransferase</fullName>
        <shortName evidence="11">DMAPP:tRNA dimethylallyltransferase</shortName>
        <shortName evidence="11">DMATase</shortName>
    </alternativeName>
    <alternativeName>
        <fullName evidence="11">Isopentenyl-diphosphate:tRNA isopentenyltransferase</fullName>
        <shortName evidence="11">IPP transferase</shortName>
        <shortName evidence="11">IPPT</shortName>
        <shortName evidence="11">IPTase</shortName>
    </alternativeName>
</protein>
<comment type="cofactor">
    <cofactor evidence="1 11">
        <name>Mg(2+)</name>
        <dbReference type="ChEBI" id="CHEBI:18420"/>
    </cofactor>
</comment>
<keyword evidence="6 11" id="KW-0819">tRNA processing</keyword>
<feature type="binding site" evidence="11">
    <location>
        <begin position="8"/>
        <end position="13"/>
    </location>
    <ligand>
        <name>substrate</name>
    </ligand>
</feature>
<evidence type="ECO:0000256" key="3">
    <source>
        <dbReference type="ARBA" id="ARBA00005842"/>
    </source>
</evidence>
<comment type="similarity">
    <text evidence="3 11 14">Belongs to the IPP transferase family.</text>
</comment>
<dbReference type="RefSeq" id="WP_096258998.1">
    <property type="nucleotide sequence ID" value="NZ_BDME01000002.1"/>
</dbReference>
<evidence type="ECO:0000256" key="6">
    <source>
        <dbReference type="ARBA" id="ARBA00022694"/>
    </source>
</evidence>
<dbReference type="PANTHER" id="PTHR11088">
    <property type="entry name" value="TRNA DIMETHYLALLYLTRANSFERASE"/>
    <property type="match status" value="1"/>
</dbReference>
<evidence type="ECO:0000256" key="10">
    <source>
        <dbReference type="ARBA" id="ARBA00049563"/>
    </source>
</evidence>
<comment type="caution">
    <text evidence="15">The sequence shown here is derived from an EMBL/GenBank/DDBJ whole genome shotgun (WGS) entry which is preliminary data.</text>
</comment>
<dbReference type="GO" id="GO:0052381">
    <property type="term" value="F:tRNA dimethylallyltransferase activity"/>
    <property type="evidence" value="ECO:0007669"/>
    <property type="project" value="UniProtKB-UniRule"/>
</dbReference>
<dbReference type="Gene3D" id="3.40.50.300">
    <property type="entry name" value="P-loop containing nucleotide triphosphate hydrolases"/>
    <property type="match status" value="1"/>
</dbReference>
<keyword evidence="9 11" id="KW-0460">Magnesium</keyword>
<evidence type="ECO:0000256" key="8">
    <source>
        <dbReference type="ARBA" id="ARBA00022840"/>
    </source>
</evidence>
<dbReference type="GO" id="GO:0005524">
    <property type="term" value="F:ATP binding"/>
    <property type="evidence" value="ECO:0007669"/>
    <property type="project" value="UniProtKB-UniRule"/>
</dbReference>
<dbReference type="InterPro" id="IPR039657">
    <property type="entry name" value="Dimethylallyltransferase"/>
</dbReference>
<name>A0A292YDG9_9BACT</name>
<evidence type="ECO:0000256" key="12">
    <source>
        <dbReference type="RuleBase" id="RU003783"/>
    </source>
</evidence>
<dbReference type="NCBIfam" id="TIGR00174">
    <property type="entry name" value="miaA"/>
    <property type="match status" value="1"/>
</dbReference>
<feature type="binding site" evidence="11">
    <location>
        <begin position="6"/>
        <end position="13"/>
    </location>
    <ligand>
        <name>ATP</name>
        <dbReference type="ChEBI" id="CHEBI:30616"/>
    </ligand>
</feature>
<dbReference type="PANTHER" id="PTHR11088:SF60">
    <property type="entry name" value="TRNA DIMETHYLALLYLTRANSFERASE"/>
    <property type="match status" value="1"/>
</dbReference>
<dbReference type="OrthoDB" id="9776390at2"/>
<evidence type="ECO:0000256" key="4">
    <source>
        <dbReference type="ARBA" id="ARBA00011245"/>
    </source>
</evidence>